<evidence type="ECO:0000313" key="1">
    <source>
        <dbReference type="EMBL" id="AYD46461.1"/>
    </source>
</evidence>
<organism evidence="1 2">
    <name type="scientific">Arachidicoccus soli</name>
    <dbReference type="NCBI Taxonomy" id="2341117"/>
    <lineage>
        <taxon>Bacteria</taxon>
        <taxon>Pseudomonadati</taxon>
        <taxon>Bacteroidota</taxon>
        <taxon>Chitinophagia</taxon>
        <taxon>Chitinophagales</taxon>
        <taxon>Chitinophagaceae</taxon>
        <taxon>Arachidicoccus</taxon>
    </lineage>
</organism>
<evidence type="ECO:0000313" key="2">
    <source>
        <dbReference type="Proteomes" id="UP000266118"/>
    </source>
</evidence>
<reference evidence="1 2" key="1">
    <citation type="submission" date="2018-09" db="EMBL/GenBank/DDBJ databases">
        <title>Arachidicoccus sp. nov., a bacterium isolated from soil.</title>
        <authorList>
            <person name="Weon H.-Y."/>
            <person name="Kwon S.-W."/>
            <person name="Lee S.A."/>
        </authorList>
    </citation>
    <scope>NUCLEOTIDE SEQUENCE [LARGE SCALE GENOMIC DNA]</scope>
    <source>
        <strain evidence="1 2">KIS59-12</strain>
    </source>
</reference>
<name>A0A386HLU3_9BACT</name>
<dbReference type="EMBL" id="CP032489">
    <property type="protein sequence ID" value="AYD46461.1"/>
    <property type="molecule type" value="Genomic_DNA"/>
</dbReference>
<keyword evidence="2" id="KW-1185">Reference proteome</keyword>
<gene>
    <name evidence="1" type="ORF">D6B99_01820</name>
</gene>
<accession>A0A386HLU3</accession>
<dbReference type="InterPro" id="IPR019238">
    <property type="entry name" value="AbiEi_2"/>
</dbReference>
<proteinExistence type="predicted"/>
<dbReference type="Proteomes" id="UP000266118">
    <property type="component" value="Chromosome"/>
</dbReference>
<dbReference type="Pfam" id="PF09952">
    <property type="entry name" value="AbiEi_2"/>
    <property type="match status" value="1"/>
</dbReference>
<dbReference type="RefSeq" id="WP_119984514.1">
    <property type="nucleotide sequence ID" value="NZ_CP032489.1"/>
</dbReference>
<dbReference type="AlphaFoldDB" id="A0A386HLU3"/>
<protein>
    <submittedName>
        <fullName evidence="1">Uncharacterized protein</fullName>
    </submittedName>
</protein>
<sequence>MILLKNGCAYSGLNVELPQIVPYLLVYTDLVLTDDPRCIETAKITYKQYLKGLDNE</sequence>
<dbReference type="KEGG" id="ark:D6B99_01820"/>